<name>A0A897MZN1_9EURY</name>
<accession>A0A897MZN1</accession>
<dbReference type="Proteomes" id="UP000662973">
    <property type="component" value="Chromosome"/>
</dbReference>
<proteinExistence type="predicted"/>
<sequence length="68" mass="7528">MSTYTTSGQRGGWSARAGGRKRVRRTTTPGRATDTAGCNKLKELATPGWRISLRTYSRQYELTGEFDG</sequence>
<dbReference type="AlphaFoldDB" id="A0A897MZN1"/>
<evidence type="ECO:0000256" key="1">
    <source>
        <dbReference type="SAM" id="MobiDB-lite"/>
    </source>
</evidence>
<gene>
    <name evidence="2" type="ORF">HSR122_0122</name>
</gene>
<organism evidence="2 3">
    <name type="scientific">Halapricum desulfuricans</name>
    <dbReference type="NCBI Taxonomy" id="2841257"/>
    <lineage>
        <taxon>Archaea</taxon>
        <taxon>Methanobacteriati</taxon>
        <taxon>Methanobacteriota</taxon>
        <taxon>Stenosarchaea group</taxon>
        <taxon>Halobacteria</taxon>
        <taxon>Halobacteriales</taxon>
        <taxon>Haloarculaceae</taxon>
        <taxon>Halapricum</taxon>
    </lineage>
</organism>
<keyword evidence="3" id="KW-1185">Reference proteome</keyword>
<reference evidence="2 3" key="1">
    <citation type="submission" date="2020-11" db="EMBL/GenBank/DDBJ databases">
        <title>Carbohydrate-dependent, anaerobic sulfur respiration: A novel catabolism in halophilic archaea.</title>
        <authorList>
            <person name="Sorokin D.Y."/>
            <person name="Messina E."/>
            <person name="Smedile F."/>
            <person name="La Cono V."/>
            <person name="Hallsworth J.E."/>
            <person name="Yakimov M.M."/>
        </authorList>
    </citation>
    <scope>NUCLEOTIDE SEQUENCE [LARGE SCALE GENOMIC DNA]</scope>
    <source>
        <strain evidence="2 3">HSR12-2</strain>
    </source>
</reference>
<dbReference type="KEGG" id="hds:HSR122_0122"/>
<dbReference type="EMBL" id="CP064788">
    <property type="protein sequence ID" value="QSG07540.1"/>
    <property type="molecule type" value="Genomic_DNA"/>
</dbReference>
<evidence type="ECO:0000313" key="3">
    <source>
        <dbReference type="Proteomes" id="UP000662973"/>
    </source>
</evidence>
<protein>
    <submittedName>
        <fullName evidence="2">Uncharacterized protein</fullName>
    </submittedName>
</protein>
<feature type="region of interest" description="Disordered" evidence="1">
    <location>
        <begin position="1"/>
        <end position="37"/>
    </location>
</feature>
<evidence type="ECO:0000313" key="2">
    <source>
        <dbReference type="EMBL" id="QSG07540.1"/>
    </source>
</evidence>